<keyword evidence="5" id="KW-0574">Periplasm</keyword>
<evidence type="ECO:0000256" key="3">
    <source>
        <dbReference type="ARBA" id="ARBA00022448"/>
    </source>
</evidence>
<accession>A0A5J4FCE2</accession>
<dbReference type="PANTHER" id="PTHR30368">
    <property type="entry name" value="SULFATE-BINDING PROTEIN"/>
    <property type="match status" value="1"/>
</dbReference>
<gene>
    <name evidence="6" type="primary">sbpA_3</name>
    <name evidence="6" type="ORF">MiAbW_03267</name>
</gene>
<dbReference type="GO" id="GO:1902358">
    <property type="term" value="P:sulfate transmembrane transport"/>
    <property type="evidence" value="ECO:0007669"/>
    <property type="project" value="InterPro"/>
</dbReference>
<dbReference type="SUPFAM" id="SSF53850">
    <property type="entry name" value="Periplasmic binding protein-like II"/>
    <property type="match status" value="1"/>
</dbReference>
<evidence type="ECO:0000256" key="4">
    <source>
        <dbReference type="ARBA" id="ARBA00022729"/>
    </source>
</evidence>
<name>A0A5J4FCE2_MICAE</name>
<proteinExistence type="inferred from homology"/>
<dbReference type="Pfam" id="PF13531">
    <property type="entry name" value="SBP_bac_11"/>
    <property type="match status" value="1"/>
</dbReference>
<dbReference type="Gene3D" id="3.40.190.10">
    <property type="entry name" value="Periplasmic binding protein-like II"/>
    <property type="match status" value="1"/>
</dbReference>
<evidence type="ECO:0000256" key="5">
    <source>
        <dbReference type="ARBA" id="ARBA00022764"/>
    </source>
</evidence>
<comment type="similarity">
    <text evidence="2">Belongs to the prokaryotic sulfate-binding protein family.</text>
</comment>
<protein>
    <submittedName>
        <fullName evidence="6">Sulfate-binding protein</fullName>
    </submittedName>
</protein>
<dbReference type="AlphaFoldDB" id="A0A5J4FCE2"/>
<dbReference type="GO" id="GO:0042597">
    <property type="term" value="C:periplasmic space"/>
    <property type="evidence" value="ECO:0007669"/>
    <property type="project" value="UniProtKB-SubCell"/>
</dbReference>
<reference evidence="6 7" key="1">
    <citation type="journal article" date="2019" name="FEMS Microbiol. Lett.">
        <title>A novel salt-tolerant genotype illuminates the sucrose gene evolution in freshwater bloom-forming cyanobacterium Microcystis aeruginosa.</title>
        <authorList>
            <person name="Tanabe Y."/>
            <person name="Yamaguchi H."/>
            <person name="Sano T."/>
            <person name="Kawachi M."/>
        </authorList>
    </citation>
    <scope>NUCLEOTIDE SEQUENCE [LARGE SCALE GENOMIC DNA]</scope>
    <source>
        <strain evidence="6 7">NIES-4325</strain>
    </source>
</reference>
<evidence type="ECO:0000256" key="1">
    <source>
        <dbReference type="ARBA" id="ARBA00004418"/>
    </source>
</evidence>
<evidence type="ECO:0000313" key="6">
    <source>
        <dbReference type="EMBL" id="GEA28689.1"/>
    </source>
</evidence>
<comment type="caution">
    <text evidence="6">The sequence shown here is derived from an EMBL/GenBank/DDBJ whole genome shotgun (WGS) entry which is preliminary data.</text>
</comment>
<dbReference type="GO" id="GO:0140104">
    <property type="term" value="F:molecular carrier activity"/>
    <property type="evidence" value="ECO:0007669"/>
    <property type="project" value="InterPro"/>
</dbReference>
<organism evidence="6 7">
    <name type="scientific">Microcystis aeruginosa NIES-4325</name>
    <dbReference type="NCBI Taxonomy" id="2569534"/>
    <lineage>
        <taxon>Bacteria</taxon>
        <taxon>Bacillati</taxon>
        <taxon>Cyanobacteriota</taxon>
        <taxon>Cyanophyceae</taxon>
        <taxon>Oscillatoriophycideae</taxon>
        <taxon>Chroococcales</taxon>
        <taxon>Microcystaceae</taxon>
        <taxon>Microcystis</taxon>
    </lineage>
</organism>
<keyword evidence="4" id="KW-0732">Signal</keyword>
<evidence type="ECO:0000313" key="7">
    <source>
        <dbReference type="Proteomes" id="UP000376575"/>
    </source>
</evidence>
<dbReference type="EMBL" id="BJKP01000042">
    <property type="protein sequence ID" value="GEA28689.1"/>
    <property type="molecule type" value="Genomic_DNA"/>
</dbReference>
<comment type="subcellular location">
    <subcellularLocation>
        <location evidence="1">Periplasm</location>
    </subcellularLocation>
</comment>
<evidence type="ECO:0000256" key="2">
    <source>
        <dbReference type="ARBA" id="ARBA00006099"/>
    </source>
</evidence>
<dbReference type="InterPro" id="IPR005669">
    <property type="entry name" value="Thiosulph/SO4-bd"/>
</dbReference>
<keyword evidence="3" id="KW-0813">Transport</keyword>
<dbReference type="Proteomes" id="UP000376575">
    <property type="component" value="Unassembled WGS sequence"/>
</dbReference>
<sequence>MILARQKGETGFSYTIPAVNVSIDPPVAVVDKIVDKRKTREVATAFAQFLFTPEAQREFAKVGFRPVNANVAKEFSKQYPKVSNLFPYTAIGSWDAIQKKFFADGAIFDQIQR</sequence>
<dbReference type="PANTHER" id="PTHR30368:SF2">
    <property type="entry name" value="SULFATE-BINDING PROTEIN"/>
    <property type="match status" value="1"/>
</dbReference>